<keyword evidence="2" id="KW-1185">Reference proteome</keyword>
<reference evidence="1" key="1">
    <citation type="submission" date="2023-11" db="EMBL/GenBank/DDBJ databases">
        <authorList>
            <person name="De Vega J J."/>
            <person name="De Vega J J."/>
        </authorList>
    </citation>
    <scope>NUCLEOTIDE SEQUENCE</scope>
</reference>
<evidence type="ECO:0000313" key="2">
    <source>
        <dbReference type="Proteomes" id="UP001295794"/>
    </source>
</evidence>
<name>A0AAD2HYB2_9AGAR</name>
<dbReference type="EMBL" id="CAVNYO010000478">
    <property type="protein sequence ID" value="CAK5284398.1"/>
    <property type="molecule type" value="Genomic_DNA"/>
</dbReference>
<organism evidence="1 2">
    <name type="scientific">Mycena citricolor</name>
    <dbReference type="NCBI Taxonomy" id="2018698"/>
    <lineage>
        <taxon>Eukaryota</taxon>
        <taxon>Fungi</taxon>
        <taxon>Dikarya</taxon>
        <taxon>Basidiomycota</taxon>
        <taxon>Agaricomycotina</taxon>
        <taxon>Agaricomycetes</taxon>
        <taxon>Agaricomycetidae</taxon>
        <taxon>Agaricales</taxon>
        <taxon>Marasmiineae</taxon>
        <taxon>Mycenaceae</taxon>
        <taxon>Mycena</taxon>
    </lineage>
</organism>
<protein>
    <recommendedName>
        <fullName evidence="3">F-box domain-containing protein</fullName>
    </recommendedName>
</protein>
<accession>A0AAD2HYB2</accession>
<dbReference type="AlphaFoldDB" id="A0AAD2HYB2"/>
<proteinExistence type="predicted"/>
<dbReference type="Gene3D" id="1.20.1280.50">
    <property type="match status" value="1"/>
</dbReference>
<evidence type="ECO:0000313" key="1">
    <source>
        <dbReference type="EMBL" id="CAK5284398.1"/>
    </source>
</evidence>
<sequence length="375" mass="42750">MPLTLRRAFAQISRAVTGWRGLACVTSNYSTATWLSLAPHSIHDLPFEILALIFVAGADTDCMFPTTVSHVCRTWRAIAHRTPSLWCHITSDMSAEIRRLHFDRVKACPLHVQLAPLKPRPGAVGRQRLDVQNFMHMVVPTIRRWRSLKVLLTDYEPFLANAALSGLSVAGKQSQATLLRDLTLIYPANDDSKEFCLFSGYAPQLRHLVLNGLRLMWMPSLFRNLTFLDYTHHGFSLGEEAVYEMLVMLRVCPLLQELRLLFPAPKPTALARLLALPLDLKLPSRSRPVPLPHLLSMHLRVSTKDIPYEMTQLVARISTPKLVSLHLVDLGHRRRPFPNLHAFMLGYPRLPSLEIVYVDHGWHGDFRPRRKPARR</sequence>
<gene>
    <name evidence="1" type="ORF">MYCIT1_LOCUS37610</name>
</gene>
<evidence type="ECO:0008006" key="3">
    <source>
        <dbReference type="Google" id="ProtNLM"/>
    </source>
</evidence>
<comment type="caution">
    <text evidence="1">The sequence shown here is derived from an EMBL/GenBank/DDBJ whole genome shotgun (WGS) entry which is preliminary data.</text>
</comment>
<dbReference type="Proteomes" id="UP001295794">
    <property type="component" value="Unassembled WGS sequence"/>
</dbReference>